<dbReference type="Proteomes" id="UP000250079">
    <property type="component" value="Chromosome"/>
</dbReference>
<accession>A0A2Z2NQG1</accession>
<evidence type="ECO:0008006" key="3">
    <source>
        <dbReference type="Google" id="ProtNLM"/>
    </source>
</evidence>
<gene>
    <name evidence="1" type="ORF">IMCC3135_09005</name>
</gene>
<evidence type="ECO:0000313" key="1">
    <source>
        <dbReference type="EMBL" id="ASJ71898.1"/>
    </source>
</evidence>
<keyword evidence="2" id="KW-1185">Reference proteome</keyword>
<sequence length="77" mass="8490">MILFDIIFPGNTDGRRLTEKLAARLPNVKTIFMSGFTESSIIHNGNIDEGIVFLQNTFQDQRSGAGTGRSNACQNRS</sequence>
<dbReference type="EMBL" id="CP018632">
    <property type="protein sequence ID" value="ASJ71898.1"/>
    <property type="molecule type" value="Genomic_DNA"/>
</dbReference>
<reference evidence="1 2" key="1">
    <citation type="submission" date="2016-12" db="EMBL/GenBank/DDBJ databases">
        <authorList>
            <person name="Song W.-J."/>
            <person name="Kurnit D.M."/>
        </authorList>
    </citation>
    <scope>NUCLEOTIDE SEQUENCE [LARGE SCALE GENOMIC DNA]</scope>
    <source>
        <strain evidence="1 2">IMCC3135</strain>
    </source>
</reference>
<protein>
    <recommendedName>
        <fullName evidence="3">Response regulatory domain-containing protein</fullName>
    </recommendedName>
</protein>
<evidence type="ECO:0000313" key="2">
    <source>
        <dbReference type="Proteomes" id="UP000250079"/>
    </source>
</evidence>
<dbReference type="KEGG" id="gai:IMCC3135_09005"/>
<name>A0A2Z2NQG1_9GAMM</name>
<dbReference type="OrthoDB" id="9784719at2"/>
<dbReference type="AlphaFoldDB" id="A0A2Z2NQG1"/>
<organism evidence="1 2">
    <name type="scientific">Granulosicoccus antarcticus IMCC3135</name>
    <dbReference type="NCBI Taxonomy" id="1192854"/>
    <lineage>
        <taxon>Bacteria</taxon>
        <taxon>Pseudomonadati</taxon>
        <taxon>Pseudomonadota</taxon>
        <taxon>Gammaproteobacteria</taxon>
        <taxon>Chromatiales</taxon>
        <taxon>Granulosicoccaceae</taxon>
        <taxon>Granulosicoccus</taxon>
    </lineage>
</organism>
<proteinExistence type="predicted"/>